<name>A0A915PSG8_9BILA</name>
<reference evidence="3" key="1">
    <citation type="submission" date="2022-11" db="UniProtKB">
        <authorList>
            <consortium name="WormBaseParasite"/>
        </authorList>
    </citation>
    <scope>IDENTIFICATION</scope>
</reference>
<evidence type="ECO:0000313" key="2">
    <source>
        <dbReference type="Proteomes" id="UP000887581"/>
    </source>
</evidence>
<keyword evidence="2" id="KW-1185">Reference proteome</keyword>
<organism evidence="2 3">
    <name type="scientific">Setaria digitata</name>
    <dbReference type="NCBI Taxonomy" id="48799"/>
    <lineage>
        <taxon>Eukaryota</taxon>
        <taxon>Metazoa</taxon>
        <taxon>Ecdysozoa</taxon>
        <taxon>Nematoda</taxon>
        <taxon>Chromadorea</taxon>
        <taxon>Rhabditida</taxon>
        <taxon>Spirurina</taxon>
        <taxon>Spiruromorpha</taxon>
        <taxon>Filarioidea</taxon>
        <taxon>Setariidae</taxon>
        <taxon>Setaria</taxon>
    </lineage>
</organism>
<protein>
    <submittedName>
        <fullName evidence="3">Uncharacterized protein</fullName>
    </submittedName>
</protein>
<feature type="compositionally biased region" description="Basic and acidic residues" evidence="1">
    <location>
        <begin position="52"/>
        <end position="67"/>
    </location>
</feature>
<sequence>MVENSIPELPAQRSTNLKVKTIASRSIEPNEEANSNGNEAKEIKIYTCRSERSADKDNEHKHLEQKLSKKHLRNNKQLHIRTKTKRSRADPEDDTLYEIPLKMPELDLVPSRSEDSVA</sequence>
<evidence type="ECO:0000256" key="1">
    <source>
        <dbReference type="SAM" id="MobiDB-lite"/>
    </source>
</evidence>
<evidence type="ECO:0000313" key="3">
    <source>
        <dbReference type="WBParaSite" id="sdigi.contig378.g7882.t1"/>
    </source>
</evidence>
<accession>A0A915PSG8</accession>
<dbReference type="Proteomes" id="UP000887581">
    <property type="component" value="Unplaced"/>
</dbReference>
<feature type="compositionally biased region" description="Basic residues" evidence="1">
    <location>
        <begin position="68"/>
        <end position="86"/>
    </location>
</feature>
<feature type="region of interest" description="Disordered" evidence="1">
    <location>
        <begin position="52"/>
        <end position="95"/>
    </location>
</feature>
<dbReference type="AlphaFoldDB" id="A0A915PSG8"/>
<dbReference type="WBParaSite" id="sdigi.contig378.g7882.t1">
    <property type="protein sequence ID" value="sdigi.contig378.g7882.t1"/>
    <property type="gene ID" value="sdigi.contig378.g7882"/>
</dbReference>
<proteinExistence type="predicted"/>